<keyword evidence="1" id="KW-0175">Coiled coil</keyword>
<evidence type="ECO:0000313" key="4">
    <source>
        <dbReference type="EMBL" id="CDO68463.1"/>
    </source>
</evidence>
<gene>
    <name evidence="4" type="ORF">BN946_scf184760.g19</name>
</gene>
<evidence type="ECO:0000256" key="2">
    <source>
        <dbReference type="SAM" id="MobiDB-lite"/>
    </source>
</evidence>
<dbReference type="EMBL" id="CCBP010000016">
    <property type="protein sequence ID" value="CDO68463.1"/>
    <property type="molecule type" value="Genomic_DNA"/>
</dbReference>
<dbReference type="AlphaFoldDB" id="A0A060S7U2"/>
<reference evidence="4" key="1">
    <citation type="submission" date="2014-01" db="EMBL/GenBank/DDBJ databases">
        <title>The genome of the white-rot fungus Pycnoporus cinnabarinus: a basidiomycete model with a versatile arsenal for lignocellulosic biomass breakdown.</title>
        <authorList>
            <person name="Levasseur A."/>
            <person name="Lomascolo A."/>
            <person name="Ruiz-Duenas F.J."/>
            <person name="Uzan E."/>
            <person name="Piumi F."/>
            <person name="Kues U."/>
            <person name="Ram A.F.J."/>
            <person name="Murat C."/>
            <person name="Haon M."/>
            <person name="Benoit I."/>
            <person name="Arfi Y."/>
            <person name="Chevret D."/>
            <person name="Drula E."/>
            <person name="Kwon M.J."/>
            <person name="Gouret P."/>
            <person name="Lesage-Meessen L."/>
            <person name="Lombard V."/>
            <person name="Mariette J."/>
            <person name="Noirot C."/>
            <person name="Park J."/>
            <person name="Patyshakuliyeva A."/>
            <person name="Wieneger R.A.B."/>
            <person name="Wosten H.A.B."/>
            <person name="Martin F."/>
            <person name="Coutinho P.M."/>
            <person name="de Vries R."/>
            <person name="Martinez A.T."/>
            <person name="Klopp C."/>
            <person name="Pontarotti P."/>
            <person name="Henrissat B."/>
            <person name="Record E."/>
        </authorList>
    </citation>
    <scope>NUCLEOTIDE SEQUENCE [LARGE SCALE GENOMIC DNA]</scope>
    <source>
        <strain evidence="4">BRFM137</strain>
    </source>
</reference>
<protein>
    <submittedName>
        <fullName evidence="4">Uncharacterized protein</fullName>
    </submittedName>
</protein>
<organism evidence="4 5">
    <name type="scientific">Pycnoporus cinnabarinus</name>
    <name type="common">Cinnabar-red polypore</name>
    <name type="synonym">Trametes cinnabarina</name>
    <dbReference type="NCBI Taxonomy" id="5643"/>
    <lineage>
        <taxon>Eukaryota</taxon>
        <taxon>Fungi</taxon>
        <taxon>Dikarya</taxon>
        <taxon>Basidiomycota</taxon>
        <taxon>Agaricomycotina</taxon>
        <taxon>Agaricomycetes</taxon>
        <taxon>Polyporales</taxon>
        <taxon>Polyporaceae</taxon>
        <taxon>Trametes</taxon>
    </lineage>
</organism>
<feature type="region of interest" description="Disordered" evidence="2">
    <location>
        <begin position="832"/>
        <end position="852"/>
    </location>
</feature>
<proteinExistence type="predicted"/>
<feature type="coiled-coil region" evidence="1">
    <location>
        <begin position="302"/>
        <end position="442"/>
    </location>
</feature>
<feature type="transmembrane region" description="Helical" evidence="3">
    <location>
        <begin position="50"/>
        <end position="67"/>
    </location>
</feature>
<comment type="caution">
    <text evidence="4">The sequence shown here is derived from an EMBL/GenBank/DDBJ whole genome shotgun (WGS) entry which is preliminary data.</text>
</comment>
<name>A0A060S7U2_PYCCI</name>
<feature type="transmembrane region" description="Helical" evidence="3">
    <location>
        <begin position="20"/>
        <end position="38"/>
    </location>
</feature>
<evidence type="ECO:0000313" key="5">
    <source>
        <dbReference type="Proteomes" id="UP000029665"/>
    </source>
</evidence>
<dbReference type="Proteomes" id="UP000029665">
    <property type="component" value="Unassembled WGS sequence"/>
</dbReference>
<dbReference type="HOGENOM" id="CLU_334984_0_0_1"/>
<evidence type="ECO:0000256" key="1">
    <source>
        <dbReference type="SAM" id="Coils"/>
    </source>
</evidence>
<keyword evidence="3" id="KW-1133">Transmembrane helix</keyword>
<sequence length="852" mass="93843">MSFLYDPLTTFLTGLDFMGVALIILRVLVAIVLIYVLFPGVRTYSARSGCGLAPKICTVYLLLFWGFRVLQPFITSLAVQCLSLLDAYQACALPAVFALGLCLQFPRLDSLAAARVSLRFAEAACIWDWLFDVLLVSTCWLWIASRKSGILARRLLISACRRLLGPALLKVALWLLGPSLELLAPVLDPLSANLAKWNPLSAQVAEQASIISTLEARLADVQQQLQQRNVAVADADITIADLIETMNATVAQLTEKQEMITFTHAATIDLERNLTIHGEQMAAVMESLRLLETESAAEAAINRETMQQKEESERRVESLTEALRDAREQLRVAQLNGTPPTVQTEEANAALQAIIVRLEAEQDKKDDETRALQDQLNAAQAKLLKVEAHILDNELSEAESKATLLTMEVQHDLKVQNMTRDLQNVQGQLEIAQRRASAFERQSIDKQVKEQELQAEVRRLETVDADHRLNILRREHAHRSELESILEIVTKQDVHIKRWQAQYASQEAALAHKERLIASRDDEIVTLSASNSVASDCHALSHKDATSATTAATPFSNLVDAAIQTADVPTSESALSFSLSFSLELPHLDAKRSKWFMQDEREVVDFNQAMASSLSSALSWSGAFNSSPPRSLEGLNLVAEGMVPASSSTSPNTDGQLELASKPAKQLTYDDFFSPEREGHSTLRPTANADADDLTPVRSSPCSLLDLDLVAEGMVPANGSSSSSTDGQLEVVSKSAYQPTSEDIFSLEREGHSTLRPTANADLEDLAPLRPSLPSDDMSFEIADKLRDMSCDLLHDDFSFLAKGEDDSFWMKDDEGAAEGLARVADTYIRRSPSRRARNPRHDAALPSDTFV</sequence>
<keyword evidence="3" id="KW-0812">Transmembrane</keyword>
<keyword evidence="5" id="KW-1185">Reference proteome</keyword>
<accession>A0A060S7U2</accession>
<keyword evidence="3" id="KW-0472">Membrane</keyword>
<evidence type="ECO:0000256" key="3">
    <source>
        <dbReference type="SAM" id="Phobius"/>
    </source>
</evidence>
<dbReference type="OrthoDB" id="10646431at2759"/>
<feature type="region of interest" description="Disordered" evidence="2">
    <location>
        <begin position="674"/>
        <end position="696"/>
    </location>
</feature>